<dbReference type="AlphaFoldDB" id="A0A803MX89"/>
<dbReference type="EnsemblPlants" id="AUR62036819-RA">
    <property type="protein sequence ID" value="AUR62036819-RA:cds"/>
    <property type="gene ID" value="AUR62036819"/>
</dbReference>
<dbReference type="Gramene" id="AUR62036819-RA">
    <property type="protein sequence ID" value="AUR62036819-RA:cds"/>
    <property type="gene ID" value="AUR62036819"/>
</dbReference>
<evidence type="ECO:0000259" key="1">
    <source>
        <dbReference type="Pfam" id="PF13960"/>
    </source>
</evidence>
<dbReference type="OMA" id="RILMAPY"/>
<dbReference type="Proteomes" id="UP000596660">
    <property type="component" value="Unplaced"/>
</dbReference>
<name>A0A803MX89_CHEQI</name>
<reference evidence="2" key="2">
    <citation type="submission" date="2021-03" db="UniProtKB">
        <authorList>
            <consortium name="EnsemblPlants"/>
        </authorList>
    </citation>
    <scope>IDENTIFICATION</scope>
</reference>
<reference evidence="2" key="1">
    <citation type="journal article" date="2017" name="Nature">
        <title>The genome of Chenopodium quinoa.</title>
        <authorList>
            <person name="Jarvis D.E."/>
            <person name="Ho Y.S."/>
            <person name="Lightfoot D.J."/>
            <person name="Schmoeckel S.M."/>
            <person name="Li B."/>
            <person name="Borm T.J.A."/>
            <person name="Ohyanagi H."/>
            <person name="Mineta K."/>
            <person name="Michell C.T."/>
            <person name="Saber N."/>
            <person name="Kharbatia N.M."/>
            <person name="Rupper R.R."/>
            <person name="Sharp A.R."/>
            <person name="Dally N."/>
            <person name="Boughton B.A."/>
            <person name="Woo Y.H."/>
            <person name="Gao G."/>
            <person name="Schijlen E.G.W.M."/>
            <person name="Guo X."/>
            <person name="Momin A.A."/>
            <person name="Negrao S."/>
            <person name="Al-Babili S."/>
            <person name="Gehring C."/>
            <person name="Roessner U."/>
            <person name="Jung C."/>
            <person name="Murphy K."/>
            <person name="Arold S.T."/>
            <person name="Gojobori T."/>
            <person name="van der Linden C.G."/>
            <person name="van Loo E.N."/>
            <person name="Jellen E.N."/>
            <person name="Maughan P.J."/>
            <person name="Tester M."/>
        </authorList>
    </citation>
    <scope>NUCLEOTIDE SEQUENCE [LARGE SCALE GENOMIC DNA]</scope>
    <source>
        <strain evidence="2">cv. PI 614886</strain>
    </source>
</reference>
<organism evidence="2 3">
    <name type="scientific">Chenopodium quinoa</name>
    <name type="common">Quinoa</name>
    <dbReference type="NCBI Taxonomy" id="63459"/>
    <lineage>
        <taxon>Eukaryota</taxon>
        <taxon>Viridiplantae</taxon>
        <taxon>Streptophyta</taxon>
        <taxon>Embryophyta</taxon>
        <taxon>Tracheophyta</taxon>
        <taxon>Spermatophyta</taxon>
        <taxon>Magnoliopsida</taxon>
        <taxon>eudicotyledons</taxon>
        <taxon>Gunneridae</taxon>
        <taxon>Pentapetalae</taxon>
        <taxon>Caryophyllales</taxon>
        <taxon>Chenopodiaceae</taxon>
        <taxon>Chenopodioideae</taxon>
        <taxon>Atripliceae</taxon>
        <taxon>Chenopodium</taxon>
    </lineage>
</organism>
<sequence length="262" mass="29530">MKCHSIAKGIVRDYNPWVHHGENVDNNLSDSEGCDYEITSNADDVSNIVGDDLTSMIMDATRIHGDFSIPEIPHDNEPTMTSEQGGTSGVSDEFHKLMEDLESENKDSVNARLDLVKMNMHPKLRATLVGDKYRILMAPYNLTLVERRKVVTLLSKLAVPDGYSSNITRCVNLHDGKMLGMKSHDCHVLMQDLLVPAFRGVLDEKVLEPLSELSVYFKQLCSKTLKLHVLEQMEKNIVVTLCKLERIFVPAFFDVMDTFVCT</sequence>
<dbReference type="PANTHER" id="PTHR48258:SF3">
    <property type="entry name" value="FK506-BINDING PROTEIN 4-LIKE ISOFORM X1"/>
    <property type="match status" value="1"/>
</dbReference>
<keyword evidence="3" id="KW-1185">Reference proteome</keyword>
<protein>
    <recommendedName>
        <fullName evidence="1">DUF4218 domain-containing protein</fullName>
    </recommendedName>
</protein>
<dbReference type="Pfam" id="PF13960">
    <property type="entry name" value="DUF4218"/>
    <property type="match status" value="1"/>
</dbReference>
<dbReference type="PANTHER" id="PTHR48258">
    <property type="entry name" value="DUF4218 DOMAIN-CONTAINING PROTEIN-RELATED"/>
    <property type="match status" value="1"/>
</dbReference>
<feature type="domain" description="DUF4218" evidence="1">
    <location>
        <begin position="220"/>
        <end position="257"/>
    </location>
</feature>
<accession>A0A803MX89</accession>
<proteinExistence type="predicted"/>
<evidence type="ECO:0000313" key="3">
    <source>
        <dbReference type="Proteomes" id="UP000596660"/>
    </source>
</evidence>
<evidence type="ECO:0000313" key="2">
    <source>
        <dbReference type="EnsemblPlants" id="AUR62036819-RA:cds"/>
    </source>
</evidence>
<dbReference type="InterPro" id="IPR025452">
    <property type="entry name" value="DUF4218"/>
</dbReference>